<proteinExistence type="predicted"/>
<dbReference type="Proteomes" id="UP000032180">
    <property type="component" value="Chromosome 12"/>
</dbReference>
<evidence type="ECO:0000313" key="2">
    <source>
        <dbReference type="Proteomes" id="UP000032180"/>
    </source>
</evidence>
<protein>
    <submittedName>
        <fullName evidence="1">Uncharacterized protein</fullName>
    </submittedName>
</protein>
<organism evidence="1 2">
    <name type="scientific">Leersia perrieri</name>
    <dbReference type="NCBI Taxonomy" id="77586"/>
    <lineage>
        <taxon>Eukaryota</taxon>
        <taxon>Viridiplantae</taxon>
        <taxon>Streptophyta</taxon>
        <taxon>Embryophyta</taxon>
        <taxon>Tracheophyta</taxon>
        <taxon>Spermatophyta</taxon>
        <taxon>Magnoliopsida</taxon>
        <taxon>Liliopsida</taxon>
        <taxon>Poales</taxon>
        <taxon>Poaceae</taxon>
        <taxon>BOP clade</taxon>
        <taxon>Oryzoideae</taxon>
        <taxon>Oryzeae</taxon>
        <taxon>Oryzinae</taxon>
        <taxon>Leersia</taxon>
    </lineage>
</organism>
<name>A0A0D9XYJ2_9ORYZ</name>
<dbReference type="HOGENOM" id="CLU_2545911_0_0_1"/>
<keyword evidence="2" id="KW-1185">Reference proteome</keyword>
<accession>A0A0D9XYJ2</accession>
<sequence length="83" mass="9519">MSNTVHVFDLSDEDQDVVPPFTEADPPTTTLFRPMSKERCHREPGEFHRCWSLFNTAIVTQTSPAISNCWVLIVVWRSPQLVC</sequence>
<dbReference type="EnsemblPlants" id="LPERR12G07650.1">
    <property type="protein sequence ID" value="LPERR12G07650.1"/>
    <property type="gene ID" value="LPERR12G07650"/>
</dbReference>
<dbReference type="Gramene" id="LPERR12G07650.1">
    <property type="protein sequence ID" value="LPERR12G07650.1"/>
    <property type="gene ID" value="LPERR12G07650"/>
</dbReference>
<reference evidence="1" key="3">
    <citation type="submission" date="2015-04" db="UniProtKB">
        <authorList>
            <consortium name="EnsemblPlants"/>
        </authorList>
    </citation>
    <scope>IDENTIFICATION</scope>
</reference>
<reference evidence="2" key="2">
    <citation type="submission" date="2013-12" db="EMBL/GenBank/DDBJ databases">
        <authorList>
            <person name="Yu Y."/>
            <person name="Lee S."/>
            <person name="de Baynast K."/>
            <person name="Wissotski M."/>
            <person name="Liu L."/>
            <person name="Talag J."/>
            <person name="Goicoechea J."/>
            <person name="Angelova A."/>
            <person name="Jetty R."/>
            <person name="Kudrna D."/>
            <person name="Golser W."/>
            <person name="Rivera L."/>
            <person name="Zhang J."/>
            <person name="Wing R."/>
        </authorList>
    </citation>
    <scope>NUCLEOTIDE SEQUENCE</scope>
</reference>
<dbReference type="AlphaFoldDB" id="A0A0D9XYJ2"/>
<reference evidence="1 2" key="1">
    <citation type="submission" date="2012-08" db="EMBL/GenBank/DDBJ databases">
        <title>Oryza genome evolution.</title>
        <authorList>
            <person name="Wing R.A."/>
        </authorList>
    </citation>
    <scope>NUCLEOTIDE SEQUENCE</scope>
</reference>
<evidence type="ECO:0000313" key="1">
    <source>
        <dbReference type="EnsemblPlants" id="LPERR12G07650.1"/>
    </source>
</evidence>